<reference evidence="8 9" key="1">
    <citation type="submission" date="2018-08" db="EMBL/GenBank/DDBJ databases">
        <title>Genomic Encyclopedia of Type Strains, Phase IV (KMG-IV): sequencing the most valuable type-strain genomes for metagenomic binning, comparative biology and taxonomic classification.</title>
        <authorList>
            <person name="Goeker M."/>
        </authorList>
    </citation>
    <scope>NUCLEOTIDE SEQUENCE [LARGE SCALE GENOMIC DNA]</scope>
    <source>
        <strain evidence="8 9">DSM 26022</strain>
    </source>
</reference>
<dbReference type="GO" id="GO:0050427">
    <property type="term" value="P:3'-phosphoadenosine 5'-phosphosulfate metabolic process"/>
    <property type="evidence" value="ECO:0007669"/>
    <property type="project" value="TreeGrafter"/>
</dbReference>
<keyword evidence="2 6" id="KW-1003">Cell membrane</keyword>
<dbReference type="AlphaFoldDB" id="A0A3E0H9Q5"/>
<protein>
    <recommendedName>
        <fullName evidence="6">3'(2'),5'-bisphosphate nucleotidase CysQ</fullName>
        <ecNumber evidence="6">3.1.3.7</ecNumber>
    </recommendedName>
    <alternativeName>
        <fullName evidence="6">3'(2'),5-bisphosphonucleoside 3'(2')-phosphohydrolase</fullName>
    </alternativeName>
    <alternativeName>
        <fullName evidence="6">3'-phosphoadenosine 5'-phosphate phosphatase</fullName>
        <shortName evidence="6">PAP phosphatase</shortName>
    </alternativeName>
</protein>
<keyword evidence="5 6" id="KW-0472">Membrane</keyword>
<feature type="binding site" evidence="6">
    <location>
        <position position="108"/>
    </location>
    <ligand>
        <name>Mg(2+)</name>
        <dbReference type="ChEBI" id="CHEBI:18420"/>
        <label>1</label>
    </ligand>
</feature>
<feature type="binding site" evidence="7">
    <location>
        <position position="86"/>
    </location>
    <ligand>
        <name>Mg(2+)</name>
        <dbReference type="ChEBI" id="CHEBI:18420"/>
        <label>1</label>
        <note>catalytic</note>
    </ligand>
</feature>
<keyword evidence="9" id="KW-1185">Reference proteome</keyword>
<feature type="binding site" evidence="6">
    <location>
        <position position="242"/>
    </location>
    <ligand>
        <name>substrate</name>
    </ligand>
</feature>
<comment type="function">
    <text evidence="6">Converts adenosine-3',5'-bisphosphate (PAP) to AMP.</text>
</comment>
<dbReference type="CDD" id="cd01638">
    <property type="entry name" value="CysQ"/>
    <property type="match status" value="1"/>
</dbReference>
<dbReference type="Pfam" id="PF00459">
    <property type="entry name" value="Inositol_P"/>
    <property type="match status" value="1"/>
</dbReference>
<dbReference type="RefSeq" id="WP_220375689.1">
    <property type="nucleotide sequence ID" value="NZ_QUNR01000001.1"/>
</dbReference>
<dbReference type="GO" id="GO:0000287">
    <property type="term" value="F:magnesium ion binding"/>
    <property type="evidence" value="ECO:0007669"/>
    <property type="project" value="UniProtKB-UniRule"/>
</dbReference>
<dbReference type="GO" id="GO:0046854">
    <property type="term" value="P:phosphatidylinositol phosphate biosynthetic process"/>
    <property type="evidence" value="ECO:0007669"/>
    <property type="project" value="InterPro"/>
</dbReference>
<dbReference type="PRINTS" id="PR00377">
    <property type="entry name" value="IMPHPHTASES"/>
</dbReference>
<evidence type="ECO:0000256" key="2">
    <source>
        <dbReference type="ARBA" id="ARBA00022475"/>
    </source>
</evidence>
<comment type="caution">
    <text evidence="8">The sequence shown here is derived from an EMBL/GenBank/DDBJ whole genome shotgun (WGS) entry which is preliminary data.</text>
</comment>
<comment type="subcellular location">
    <subcellularLocation>
        <location evidence="6">Cell inner membrane</location>
        <topology evidence="6">Peripheral membrane protein</topology>
        <orientation evidence="6">Cytoplasmic side</orientation>
    </subcellularLocation>
</comment>
<feature type="binding site" evidence="6">
    <location>
        <position position="86"/>
    </location>
    <ligand>
        <name>substrate</name>
    </ligand>
</feature>
<dbReference type="Gene3D" id="3.40.190.80">
    <property type="match status" value="1"/>
</dbReference>
<dbReference type="InterPro" id="IPR020550">
    <property type="entry name" value="Inositol_monophosphatase_CS"/>
</dbReference>
<dbReference type="GO" id="GO:0008441">
    <property type="term" value="F:3'(2'),5'-bisphosphate nucleotidase activity"/>
    <property type="evidence" value="ECO:0007669"/>
    <property type="project" value="UniProtKB-UniRule"/>
</dbReference>
<feature type="binding site" evidence="6">
    <location>
        <position position="242"/>
    </location>
    <ligand>
        <name>Mg(2+)</name>
        <dbReference type="ChEBI" id="CHEBI:18420"/>
        <label>2</label>
    </ligand>
</feature>
<gene>
    <name evidence="6" type="primary">cysQ</name>
    <name evidence="8" type="ORF">DFR26_0608</name>
</gene>
<feature type="binding site" evidence="7">
    <location>
        <position position="109"/>
    </location>
    <ligand>
        <name>Mg(2+)</name>
        <dbReference type="ChEBI" id="CHEBI:18420"/>
        <label>1</label>
        <note>catalytic</note>
    </ligand>
</feature>
<evidence type="ECO:0000256" key="3">
    <source>
        <dbReference type="ARBA" id="ARBA00022519"/>
    </source>
</evidence>
<feature type="binding site" evidence="6">
    <location>
        <begin position="108"/>
        <end position="111"/>
    </location>
    <ligand>
        <name>substrate</name>
    </ligand>
</feature>
<evidence type="ECO:0000313" key="9">
    <source>
        <dbReference type="Proteomes" id="UP000256774"/>
    </source>
</evidence>
<evidence type="ECO:0000256" key="4">
    <source>
        <dbReference type="ARBA" id="ARBA00022801"/>
    </source>
</evidence>
<proteinExistence type="inferred from homology"/>
<dbReference type="EC" id="3.1.3.7" evidence="6"/>
<evidence type="ECO:0000256" key="6">
    <source>
        <dbReference type="HAMAP-Rule" id="MF_02095"/>
    </source>
</evidence>
<keyword evidence="6 7" id="KW-0479">Metal-binding</keyword>
<accession>A0A3E0H9Q5</accession>
<evidence type="ECO:0000256" key="1">
    <source>
        <dbReference type="ARBA" id="ARBA00005289"/>
    </source>
</evidence>
<comment type="catalytic activity">
    <reaction evidence="6">
        <text>adenosine 3',5'-bisphosphate + H2O = AMP + phosphate</text>
        <dbReference type="Rhea" id="RHEA:10040"/>
        <dbReference type="ChEBI" id="CHEBI:15377"/>
        <dbReference type="ChEBI" id="CHEBI:43474"/>
        <dbReference type="ChEBI" id="CHEBI:58343"/>
        <dbReference type="ChEBI" id="CHEBI:456215"/>
        <dbReference type="EC" id="3.1.3.7"/>
    </reaction>
</comment>
<dbReference type="EMBL" id="QUNR01000001">
    <property type="protein sequence ID" value="REH40407.1"/>
    <property type="molecule type" value="Genomic_DNA"/>
</dbReference>
<organism evidence="8 9">
    <name type="scientific">Paraperlucidibaca baekdonensis</name>
    <dbReference type="NCBI Taxonomy" id="748120"/>
    <lineage>
        <taxon>Bacteria</taxon>
        <taxon>Pseudomonadati</taxon>
        <taxon>Pseudomonadota</taxon>
        <taxon>Gammaproteobacteria</taxon>
        <taxon>Moraxellales</taxon>
        <taxon>Moraxellaceae</taxon>
        <taxon>Paraperlucidibaca</taxon>
    </lineage>
</organism>
<dbReference type="PROSITE" id="PS00630">
    <property type="entry name" value="IMP_2"/>
    <property type="match status" value="1"/>
</dbReference>
<name>A0A3E0H9Q5_9GAMM</name>
<dbReference type="GO" id="GO:0005886">
    <property type="term" value="C:plasma membrane"/>
    <property type="evidence" value="ECO:0007669"/>
    <property type="project" value="UniProtKB-SubCell"/>
</dbReference>
<feature type="binding site" evidence="6">
    <location>
        <position position="106"/>
    </location>
    <ligand>
        <name>Mg(2+)</name>
        <dbReference type="ChEBI" id="CHEBI:18420"/>
        <label>2</label>
    </ligand>
</feature>
<dbReference type="PANTHER" id="PTHR43028:SF5">
    <property type="entry name" value="3'(2'),5'-BISPHOSPHATE NUCLEOTIDASE 1"/>
    <property type="match status" value="1"/>
</dbReference>
<feature type="binding site" evidence="6">
    <location>
        <position position="109"/>
    </location>
    <ligand>
        <name>Mg(2+)</name>
        <dbReference type="ChEBI" id="CHEBI:18420"/>
        <label>2</label>
    </ligand>
</feature>
<keyword evidence="6 7" id="KW-0460">Magnesium</keyword>
<dbReference type="InterPro" id="IPR000760">
    <property type="entry name" value="Inositol_monophosphatase-like"/>
</dbReference>
<dbReference type="InterPro" id="IPR050725">
    <property type="entry name" value="CysQ/Inositol_MonoPase"/>
</dbReference>
<evidence type="ECO:0000313" key="8">
    <source>
        <dbReference type="EMBL" id="REH40407.1"/>
    </source>
</evidence>
<keyword evidence="3 6" id="KW-0997">Cell inner membrane</keyword>
<dbReference type="SUPFAM" id="SSF56655">
    <property type="entry name" value="Carbohydrate phosphatase"/>
    <property type="match status" value="1"/>
</dbReference>
<dbReference type="GO" id="GO:0000103">
    <property type="term" value="P:sulfate assimilation"/>
    <property type="evidence" value="ECO:0007669"/>
    <property type="project" value="TreeGrafter"/>
</dbReference>
<sequence>MSGEMQASASVLSSVTRDALAAVLTVAEQAGRAIMAIYNAPERWAVTEKSDASPLTAADVAAHECIVHGLSALADTTLARLPVLSEESSALAVQARRDWPAYWLVDPLDGTKEFIARNGEFSVNIALVVDQEAVLGVVYGPASGVGYVAARGLGSFRVDDSMPSDWQRLQAVAPDWQFAPSALTLTVSRRHGLVRLATFEQNLVAQGWQIDSIAAGSAFKICAVAEGRAQAYPRFGPTSEWDTAAAQIVLEEAGGELVDSRGRRFCYNARNTLLNGDFIAVAGTSAPWLAHWPKP</sequence>
<feature type="binding site" evidence="6">
    <location>
        <position position="86"/>
    </location>
    <ligand>
        <name>Mg(2+)</name>
        <dbReference type="ChEBI" id="CHEBI:18420"/>
        <label>1</label>
    </ligand>
</feature>
<dbReference type="NCBIfam" id="TIGR01331">
    <property type="entry name" value="bisphos_cysQ"/>
    <property type="match status" value="1"/>
</dbReference>
<comment type="cofactor">
    <cofactor evidence="6 7">
        <name>Mg(2+)</name>
        <dbReference type="ChEBI" id="CHEBI:18420"/>
    </cofactor>
</comment>
<keyword evidence="4 6" id="KW-0378">Hydrolase</keyword>
<dbReference type="PANTHER" id="PTHR43028">
    <property type="entry name" value="3'(2'),5'-BISPHOSPHATE NUCLEOTIDASE 1"/>
    <property type="match status" value="1"/>
</dbReference>
<dbReference type="HAMAP" id="MF_02095">
    <property type="entry name" value="CysQ"/>
    <property type="match status" value="1"/>
</dbReference>
<feature type="binding site" evidence="7">
    <location>
        <position position="108"/>
    </location>
    <ligand>
        <name>Mg(2+)</name>
        <dbReference type="ChEBI" id="CHEBI:18420"/>
        <label>1</label>
        <note>catalytic</note>
    </ligand>
</feature>
<feature type="binding site" evidence="7">
    <location>
        <position position="242"/>
    </location>
    <ligand>
        <name>Mg(2+)</name>
        <dbReference type="ChEBI" id="CHEBI:18420"/>
        <label>1</label>
        <note>catalytic</note>
    </ligand>
</feature>
<evidence type="ECO:0000256" key="5">
    <source>
        <dbReference type="ARBA" id="ARBA00023136"/>
    </source>
</evidence>
<dbReference type="Gene3D" id="3.30.540.10">
    <property type="entry name" value="Fructose-1,6-Bisphosphatase, subunit A, domain 1"/>
    <property type="match status" value="1"/>
</dbReference>
<feature type="binding site" evidence="7">
    <location>
        <position position="106"/>
    </location>
    <ligand>
        <name>Mg(2+)</name>
        <dbReference type="ChEBI" id="CHEBI:18420"/>
        <label>1</label>
        <note>catalytic</note>
    </ligand>
</feature>
<feature type="binding site" evidence="6">
    <location>
        <position position="106"/>
    </location>
    <ligand>
        <name>Mg(2+)</name>
        <dbReference type="ChEBI" id="CHEBI:18420"/>
        <label>1</label>
    </ligand>
</feature>
<comment type="similarity">
    <text evidence="1 6">Belongs to the inositol monophosphatase superfamily. CysQ family.</text>
</comment>
<evidence type="ECO:0000256" key="7">
    <source>
        <dbReference type="PIRSR" id="PIRSR600760-2"/>
    </source>
</evidence>
<dbReference type="InterPro" id="IPR006240">
    <property type="entry name" value="CysQ"/>
</dbReference>
<dbReference type="Proteomes" id="UP000256774">
    <property type="component" value="Unassembled WGS sequence"/>
</dbReference>